<accession>A0A2T1N535</accession>
<dbReference type="CDD" id="cd24013">
    <property type="entry name" value="ASKHA_ATPase_BT3980-like"/>
    <property type="match status" value="1"/>
</dbReference>
<dbReference type="EMBL" id="PXOQ01000015">
    <property type="protein sequence ID" value="PSG86340.1"/>
    <property type="molecule type" value="Genomic_DNA"/>
</dbReference>
<reference evidence="1 2" key="1">
    <citation type="submission" date="2018-03" db="EMBL/GenBank/DDBJ databases">
        <title>Mesoflavibacter sp. HG37 and Mesoflavibacter sp. HG96 sp.nov., two marine bacteria isolated from seawater of Western Pacific Ocean.</title>
        <authorList>
            <person name="Cheng H."/>
            <person name="Wu Y.-H."/>
            <person name="Guo L.-L."/>
            <person name="Xu X.-W."/>
        </authorList>
    </citation>
    <scope>NUCLEOTIDE SEQUENCE [LARGE SCALE GENOMIC DNA]</scope>
    <source>
        <strain evidence="1 2">KCTC 32269</strain>
    </source>
</reference>
<organism evidence="1 2">
    <name type="scientific">Aurantibacter aestuarii</name>
    <dbReference type="NCBI Taxonomy" id="1266046"/>
    <lineage>
        <taxon>Bacteria</taxon>
        <taxon>Pseudomonadati</taxon>
        <taxon>Bacteroidota</taxon>
        <taxon>Flavobacteriia</taxon>
        <taxon>Flavobacteriales</taxon>
        <taxon>Flavobacteriaceae</taxon>
        <taxon>Aurantibacter</taxon>
    </lineage>
</organism>
<name>A0A2T1N535_9FLAO</name>
<dbReference type="Gene3D" id="3.30.420.250">
    <property type="match status" value="1"/>
</dbReference>
<evidence type="ECO:0000313" key="1">
    <source>
        <dbReference type="EMBL" id="PSG86340.1"/>
    </source>
</evidence>
<dbReference type="InterPro" id="IPR024213">
    <property type="entry name" value="DUF3822"/>
</dbReference>
<sequence length="274" mass="32051">MAVTNNTEHINNNKVLSIQINLSGLSFCVLDKDSNQITHIENVVFDDFKNPESLLEATQNVFDNHAILRDSFTDVIVLHQNNWSTLVPSSIFNKDCVADYLKFNTKILATDLVEVDPLNYLELQCVYIPFTNINNYIFDKFGSFTFMHSSSILVDKLSVLEKNNTSKQVYVNISNYQFDLIIFEAEKLLFFNHFEYQTPEDILYYVLFTFEQLQLNPELIQVKLLGHVNTDDAVYHIIYKYIRHVSLLELDFNYTFKQEITHKHRYFNLISALS</sequence>
<proteinExistence type="predicted"/>
<dbReference type="Gene3D" id="3.30.420.260">
    <property type="match status" value="1"/>
</dbReference>
<comment type="caution">
    <text evidence="1">The sequence shown here is derived from an EMBL/GenBank/DDBJ whole genome shotgun (WGS) entry which is preliminary data.</text>
</comment>
<dbReference type="Proteomes" id="UP000238426">
    <property type="component" value="Unassembled WGS sequence"/>
</dbReference>
<dbReference type="RefSeq" id="WP_106464079.1">
    <property type="nucleotide sequence ID" value="NZ_PXOQ01000015.1"/>
</dbReference>
<dbReference type="OrthoDB" id="658622at2"/>
<evidence type="ECO:0000313" key="2">
    <source>
        <dbReference type="Proteomes" id="UP000238426"/>
    </source>
</evidence>
<dbReference type="Pfam" id="PF12864">
    <property type="entry name" value="DUF3822"/>
    <property type="match status" value="1"/>
</dbReference>
<protein>
    <submittedName>
        <fullName evidence="1">DUF3822 domain-containing protein</fullName>
    </submittedName>
</protein>
<gene>
    <name evidence="1" type="ORF">C7H52_11645</name>
</gene>
<dbReference type="AlphaFoldDB" id="A0A2T1N535"/>
<keyword evidence="2" id="KW-1185">Reference proteome</keyword>